<feature type="compositionally biased region" description="Polar residues" evidence="1">
    <location>
        <begin position="995"/>
        <end position="1007"/>
    </location>
</feature>
<evidence type="ECO:0000256" key="1">
    <source>
        <dbReference type="SAM" id="MobiDB-lite"/>
    </source>
</evidence>
<feature type="compositionally biased region" description="Basic and acidic residues" evidence="1">
    <location>
        <begin position="985"/>
        <end position="994"/>
    </location>
</feature>
<gene>
    <name evidence="2" type="ORF">PR048_023294</name>
</gene>
<evidence type="ECO:0000313" key="2">
    <source>
        <dbReference type="EMBL" id="KAJ8875399.1"/>
    </source>
</evidence>
<comment type="caution">
    <text evidence="2">The sequence shown here is derived from an EMBL/GenBank/DDBJ whole genome shotgun (WGS) entry which is preliminary data.</text>
</comment>
<protein>
    <submittedName>
        <fullName evidence="2">Uncharacterized protein</fullName>
    </submittedName>
</protein>
<dbReference type="Proteomes" id="UP001159363">
    <property type="component" value="Chromosome 8"/>
</dbReference>
<keyword evidence="3" id="KW-1185">Reference proteome</keyword>
<feature type="region of interest" description="Disordered" evidence="1">
    <location>
        <begin position="985"/>
        <end position="1008"/>
    </location>
</feature>
<proteinExistence type="predicted"/>
<accession>A0ABQ9GTS0</accession>
<dbReference type="EMBL" id="JARBHB010000009">
    <property type="protein sequence ID" value="KAJ8875399.1"/>
    <property type="molecule type" value="Genomic_DNA"/>
</dbReference>
<evidence type="ECO:0000313" key="3">
    <source>
        <dbReference type="Proteomes" id="UP001159363"/>
    </source>
</evidence>
<reference evidence="2 3" key="1">
    <citation type="submission" date="2023-02" db="EMBL/GenBank/DDBJ databases">
        <title>LHISI_Scaffold_Assembly.</title>
        <authorList>
            <person name="Stuart O.P."/>
            <person name="Cleave R."/>
            <person name="Magrath M.J.L."/>
            <person name="Mikheyev A.S."/>
        </authorList>
    </citation>
    <scope>NUCLEOTIDE SEQUENCE [LARGE SCALE GENOMIC DNA]</scope>
    <source>
        <strain evidence="2">Daus_M_001</strain>
        <tissue evidence="2">Leg muscle</tissue>
    </source>
</reference>
<name>A0ABQ9GTS0_9NEOP</name>
<sequence length="1027" mass="112938">MSFSTQLEMLCKANMASAPYWAQKPQELLKRGRVPPECHWALKPETWIVQISLPSLYPGNAAPASSAPLTVCRCLNGECRVVLLKDVGSAWFLCSRLFPGCGPAFGTDLPLARPCRECPRVVPKNLQAKQPRKQRQRLEVHTWSKGGGDGGEGVAVREGIEEGACSSASGSCIVDYDYSAEQKVWFTKLLYLTKRHILEISSSIVIVPNVSHSHIQFSILARHHTDARSPRTSLPLVALAATRCSDGSSLRGFRKPDLQGSQLTAEIQFAEGKERASSVRLIAAARRDLPLKIAADFSRERGSIPGQMTRFSHVGIVPDDAVCRRVFSGISRFPAPSLRRCSVLTSITLIGSQDLAVKSSPNLSKHFVLRLLARNGSYKLRALTAHHGAVSALFETIALSGTRKCIPPSNLSSARNSSSCRAVSTQEPNVQVHRISYELMSLGALFLSYKTYVHTLATSRAMLEVSAISRNACVPTPHHGLTKPLKYTWVKSNSCTGVIDTLFQDFDTLFLVVDDVNRRSSILTSITLITFADEMARSCKQALGLIGYCMLWKFPNWAGGRLPNAIVNMFVPAKVLAATYGRFFNASALHFQGDPITSRNPHKRWVGEGDKPAPPYAFYCSHFVEMDSLPHPLTHPPRGQGGLTPTVTIFISLLNHVDKTGAFGGEREIANKLDAVGSRSGNCFCLGGSSHWNFHGPQCQECTMMSSWSREKQPPPGTTAVACYVVEDRVHRCLALLVTVDGHAIVECIIHQFNARPQRPVCSHAAMMFRSHRLTRVHLLNVRHKAKHCVSLRDAGCDESLQRPVVPITVAATTTASGLDLRWDKPMSFGMSVGLPTNSSPEGTCQRAMNLGIRRRVAESGRSSRANPPTTVLTLCDGARAVCPRGYSNIALNPPSSSPCRPSPARITEVGASCLLGAGVLHHEQHSRLTASQPPTTLLRNFCVRGRQHGMRIREVRPKQNTSKSGSQAIKVVEYMFPHKMSFQERLHSRRTETNYDTSTETKTQVGVSEEALRLKLSRRRRFPNSR</sequence>
<organism evidence="2 3">
    <name type="scientific">Dryococelus australis</name>
    <dbReference type="NCBI Taxonomy" id="614101"/>
    <lineage>
        <taxon>Eukaryota</taxon>
        <taxon>Metazoa</taxon>
        <taxon>Ecdysozoa</taxon>
        <taxon>Arthropoda</taxon>
        <taxon>Hexapoda</taxon>
        <taxon>Insecta</taxon>
        <taxon>Pterygota</taxon>
        <taxon>Neoptera</taxon>
        <taxon>Polyneoptera</taxon>
        <taxon>Phasmatodea</taxon>
        <taxon>Verophasmatodea</taxon>
        <taxon>Anareolatae</taxon>
        <taxon>Phasmatidae</taxon>
        <taxon>Eurycanthinae</taxon>
        <taxon>Dryococelus</taxon>
    </lineage>
</organism>